<keyword evidence="5" id="KW-1185">Reference proteome</keyword>
<protein>
    <recommendedName>
        <fullName evidence="3">Terminase large subunit gp17-like C-terminal domain-containing protein</fullName>
    </recommendedName>
</protein>
<evidence type="ECO:0000313" key="5">
    <source>
        <dbReference type="Proteomes" id="UP000077173"/>
    </source>
</evidence>
<dbReference type="EMBL" id="LSEF01000040">
    <property type="protein sequence ID" value="OAF17850.1"/>
    <property type="molecule type" value="Genomic_DNA"/>
</dbReference>
<gene>
    <name evidence="4" type="ORF">AXW67_06940</name>
</gene>
<evidence type="ECO:0000313" key="4">
    <source>
        <dbReference type="EMBL" id="OAF17850.1"/>
    </source>
</evidence>
<dbReference type="Gene3D" id="3.40.50.300">
    <property type="entry name" value="P-loop containing nucleotide triphosphate hydrolases"/>
    <property type="match status" value="1"/>
</dbReference>
<dbReference type="Proteomes" id="UP000077173">
    <property type="component" value="Unassembled WGS sequence"/>
</dbReference>
<feature type="compositionally biased region" description="Basic and acidic residues" evidence="2">
    <location>
        <begin position="258"/>
        <end position="271"/>
    </location>
</feature>
<feature type="domain" description="Terminase large subunit gp17-like C-terminal" evidence="3">
    <location>
        <begin position="309"/>
        <end position="464"/>
    </location>
</feature>
<dbReference type="RefSeq" id="WP_063678095.1">
    <property type="nucleotide sequence ID" value="NZ_LSEF01000040.1"/>
</dbReference>
<reference evidence="4 5" key="1">
    <citation type="submission" date="2016-02" db="EMBL/GenBank/DDBJ databases">
        <title>Draft genome sequence of the strain BR 10247T Bradyrhizobium neotropicale isolated from nodules of Centrolobium paraense.</title>
        <authorList>
            <person name="Simoes-Araujo J.L."/>
            <person name="Barauna A.C."/>
            <person name="Silva K."/>
            <person name="Zilli J.E."/>
        </authorList>
    </citation>
    <scope>NUCLEOTIDE SEQUENCE [LARGE SCALE GENOMIC DNA]</scope>
    <source>
        <strain evidence="4 5">BR 10247</strain>
    </source>
</reference>
<evidence type="ECO:0000256" key="1">
    <source>
        <dbReference type="ARBA" id="ARBA00022612"/>
    </source>
</evidence>
<dbReference type="GeneID" id="32587215"/>
<dbReference type="Pfam" id="PF03237">
    <property type="entry name" value="Terminase_6N"/>
    <property type="match status" value="1"/>
</dbReference>
<comment type="caution">
    <text evidence="4">The sequence shown here is derived from an EMBL/GenBank/DDBJ whole genome shotgun (WGS) entry which is preliminary data.</text>
</comment>
<dbReference type="Pfam" id="PF17289">
    <property type="entry name" value="Terminase_6C"/>
    <property type="match status" value="1"/>
</dbReference>
<proteinExistence type="predicted"/>
<feature type="region of interest" description="Disordered" evidence="2">
    <location>
        <begin position="487"/>
        <end position="509"/>
    </location>
</feature>
<accession>A0A176ZB85</accession>
<dbReference type="Gene3D" id="3.30.420.280">
    <property type="match status" value="1"/>
</dbReference>
<organism evidence="4 5">
    <name type="scientific">Bradyrhizobium neotropicale</name>
    <dbReference type="NCBI Taxonomy" id="1497615"/>
    <lineage>
        <taxon>Bacteria</taxon>
        <taxon>Pseudomonadati</taxon>
        <taxon>Pseudomonadota</taxon>
        <taxon>Alphaproteobacteria</taxon>
        <taxon>Hyphomicrobiales</taxon>
        <taxon>Nitrobacteraceae</taxon>
        <taxon>Bradyrhizobium</taxon>
    </lineage>
</organism>
<evidence type="ECO:0000256" key="2">
    <source>
        <dbReference type="SAM" id="MobiDB-lite"/>
    </source>
</evidence>
<dbReference type="InterPro" id="IPR027417">
    <property type="entry name" value="P-loop_NTPase"/>
</dbReference>
<evidence type="ECO:0000259" key="3">
    <source>
        <dbReference type="Pfam" id="PF17289"/>
    </source>
</evidence>
<sequence length="509" mass="56709">MAEDVPDPQALARLARQTLSSAERRKKYRRFDFMGTDFFYQTQLEFFAAGSSGVHQRLLSGGNQTGKTLSASFEVALHACGTYPDWWTGKRFNKPVRIWVVGESGQLVRDTIQKKLCGEDEIGTGMIPLESFAKRPIMVPGGTGAVDTAFVTHQTDGITDGTSTITFKSFEMRREKLQGESVDIVWIDEKPSEDIYSELLARTSATDGHIIVSFTPVGAGGGSGVTYKFLSEPSSDRAAFRIRSDEVRHISEARREELASSYGEHEREARLEGTPQLGSGPVFPLELLPTVVKNFDPGMDIPGYARWCVGIDFGFGHPFAAVLIAWTHDIGEVWVIDSFRMERSSALYHTQRIHSMTRGLRIPIAWPHDGNQHDKGSGLSLSKQYEGFGANMMKGHAINHGTKTNSVEPALQEIREMMFSSKLKISPQNTELLEELRNYHRDEDFRLVKQRDDLVSAMRYAIMMRRGGRVLSDCDGVGYGAMPLARQRRNSSSSSQTASGLDFDIFTGR</sequence>
<name>A0A176ZB85_9BRAD</name>
<dbReference type="InterPro" id="IPR035421">
    <property type="entry name" value="Terminase_6C"/>
</dbReference>
<dbReference type="AlphaFoldDB" id="A0A176ZB85"/>
<feature type="region of interest" description="Disordered" evidence="2">
    <location>
        <begin position="258"/>
        <end position="277"/>
    </location>
</feature>
<keyword evidence="1" id="KW-1188">Viral release from host cell</keyword>